<evidence type="ECO:0000313" key="2">
    <source>
        <dbReference type="EMBL" id="KIQ70597.1"/>
    </source>
</evidence>
<reference evidence="2 3" key="1">
    <citation type="submission" date="2013-01" db="EMBL/GenBank/DDBJ databases">
        <authorList>
            <person name="Fiebig A."/>
            <person name="Goeker M."/>
            <person name="Klenk H.-P.P."/>
        </authorList>
    </citation>
    <scope>NUCLEOTIDE SEQUENCE [LARGE SCALE GENOMIC DNA]</scope>
    <source>
        <strain evidence="2 3">DSM 24838</strain>
    </source>
</reference>
<evidence type="ECO:0000256" key="1">
    <source>
        <dbReference type="SAM" id="SignalP"/>
    </source>
</evidence>
<feature type="chain" id="PRO_5002236050" description="FG-GAP repeat protein" evidence="1">
    <location>
        <begin position="19"/>
        <end position="148"/>
    </location>
</feature>
<dbReference type="RefSeq" id="WP_018302758.1">
    <property type="nucleotide sequence ID" value="NZ_KB902288.1"/>
</dbReference>
<keyword evidence="1" id="KW-0732">Signal</keyword>
<evidence type="ECO:0000313" key="3">
    <source>
        <dbReference type="Proteomes" id="UP000035100"/>
    </source>
</evidence>
<organism evidence="2 3">
    <name type="scientific">Wenxinia marina DSM 24838</name>
    <dbReference type="NCBI Taxonomy" id="1123501"/>
    <lineage>
        <taxon>Bacteria</taxon>
        <taxon>Pseudomonadati</taxon>
        <taxon>Pseudomonadota</taxon>
        <taxon>Alphaproteobacteria</taxon>
        <taxon>Rhodobacterales</taxon>
        <taxon>Roseobacteraceae</taxon>
        <taxon>Wenxinia</taxon>
    </lineage>
</organism>
<dbReference type="EMBL" id="AONG01000005">
    <property type="protein sequence ID" value="KIQ70597.1"/>
    <property type="molecule type" value="Genomic_DNA"/>
</dbReference>
<proteinExistence type="predicted"/>
<evidence type="ECO:0008006" key="4">
    <source>
        <dbReference type="Google" id="ProtNLM"/>
    </source>
</evidence>
<accession>A0A0D0QE07</accession>
<dbReference type="AlphaFoldDB" id="A0A0D0QE07"/>
<dbReference type="Proteomes" id="UP000035100">
    <property type="component" value="Unassembled WGS sequence"/>
</dbReference>
<sequence length="148" mass="15486">MKGSAAILALCLAGPAAAQTVEEWPVIEQALGLGDIDLAEIGFSTRTVRADIDGDGAEDLMVVIDSSATCSNGIVVCAAAVLDGRSLRVLWTGSAQTLYAAPGADGGWDLVVRYHTLGNDGQPYLIEDYHDWNGSGFTLLDSAEFPVE</sequence>
<name>A0A0D0QE07_9RHOB</name>
<feature type="signal peptide" evidence="1">
    <location>
        <begin position="1"/>
        <end position="18"/>
    </location>
</feature>
<keyword evidence="3" id="KW-1185">Reference proteome</keyword>
<protein>
    <recommendedName>
        <fullName evidence="4">FG-GAP repeat protein</fullName>
    </recommendedName>
</protein>
<comment type="caution">
    <text evidence="2">The sequence shown here is derived from an EMBL/GenBank/DDBJ whole genome shotgun (WGS) entry which is preliminary data.</text>
</comment>
<gene>
    <name evidence="2" type="ORF">Wenmar_00975</name>
</gene>
<dbReference type="STRING" id="1123501.Wenmar_00975"/>